<gene>
    <name evidence="2" type="ORF">AYJ05_04440</name>
</gene>
<sequence length="423" mass="46471">MSLLELDSDQLKELADRTRKNYEELKAKGLKLDLTRGKPSAEQLDLADELLSLPGVDNYTDKNGTDLRNYGNGEGIADIRELWGELLGINPAQLLAADSSSLNIQFDLISWSCAFGNNDSEKPWFADEQRKWICPVPGYDRHHTISEQFGFENVTVPMLEDGPDVDAIAELAKDPSVKGMWAVPMFSNPTGVTFSKESIEKLASMETASPDFRIMWDNAYAVHTLTDEFPEIIDVLGIAEKTGNPNRFWVLSSTSKITFAGAGVAFFGSSRENLDWYMSIANSRGIGPNKLNQLAHANYFGSAEGVRSVMRKHSGILAPKFTAVQNILQDRLGEYDVARWTKPEGGYFISVDVIDGTATRVWELAKEAGIVLTKAGSAFPGNDDPNNRNIRLAPSMPPQDEVEEAMDGVATCILLAAIEKLGA</sequence>
<dbReference type="InterPro" id="IPR024551">
    <property type="entry name" value="AspAT_Ic"/>
</dbReference>
<dbReference type="InterPro" id="IPR015421">
    <property type="entry name" value="PyrdxlP-dep_Trfase_major"/>
</dbReference>
<protein>
    <submittedName>
        <fullName evidence="2">Aminotransferase</fullName>
    </submittedName>
</protein>
<keyword evidence="1" id="KW-0175">Coiled coil</keyword>
<dbReference type="Gene3D" id="3.90.1150.10">
    <property type="entry name" value="Aspartate Aminotransferase, domain 1"/>
    <property type="match status" value="1"/>
</dbReference>
<name>A0A177ICY2_9CORY</name>
<keyword evidence="3" id="KW-1185">Reference proteome</keyword>
<dbReference type="Pfam" id="PF12897">
    <property type="entry name" value="Asp_aminotransf"/>
    <property type="match status" value="1"/>
</dbReference>
<accession>A0A177ICY2</accession>
<dbReference type="OrthoDB" id="9802328at2"/>
<dbReference type="AlphaFoldDB" id="A0A177ICY2"/>
<dbReference type="CDD" id="cd00609">
    <property type="entry name" value="AAT_like"/>
    <property type="match status" value="1"/>
</dbReference>
<evidence type="ECO:0000313" key="3">
    <source>
        <dbReference type="Proteomes" id="UP000076947"/>
    </source>
</evidence>
<dbReference type="GO" id="GO:0004069">
    <property type="term" value="F:L-aspartate:2-oxoglutarate aminotransferase activity"/>
    <property type="evidence" value="ECO:0007669"/>
    <property type="project" value="InterPro"/>
</dbReference>
<reference evidence="3" key="1">
    <citation type="submission" date="2016-02" db="EMBL/GenBank/DDBJ databases">
        <authorList>
            <person name="Kaur G."/>
            <person name="Nair G.R."/>
            <person name="Mayilraj S."/>
        </authorList>
    </citation>
    <scope>NUCLEOTIDE SEQUENCE [LARGE SCALE GENOMIC DNA]</scope>
    <source>
        <strain evidence="3">GA-15</strain>
    </source>
</reference>
<proteinExistence type="predicted"/>
<evidence type="ECO:0000313" key="2">
    <source>
        <dbReference type="EMBL" id="OAH26687.1"/>
    </source>
</evidence>
<dbReference type="PANTHER" id="PTHR43799">
    <property type="entry name" value="AMINOTRANSFERASE, PUTATIVE-RELATED"/>
    <property type="match status" value="1"/>
</dbReference>
<dbReference type="InterPro" id="IPR015424">
    <property type="entry name" value="PyrdxlP-dep_Trfase"/>
</dbReference>
<dbReference type="Proteomes" id="UP000076947">
    <property type="component" value="Unassembled WGS sequence"/>
</dbReference>
<dbReference type="Gene3D" id="3.40.640.10">
    <property type="entry name" value="Type I PLP-dependent aspartate aminotransferase-like (Major domain)"/>
    <property type="match status" value="1"/>
</dbReference>
<dbReference type="InterPro" id="IPR015422">
    <property type="entry name" value="PyrdxlP-dep_Trfase_small"/>
</dbReference>
<dbReference type="RefSeq" id="WP_066840151.1">
    <property type="nucleotide sequence ID" value="NZ_LSTQ01000023.1"/>
</dbReference>
<dbReference type="EMBL" id="LSTQ01000023">
    <property type="protein sequence ID" value="OAH26687.1"/>
    <property type="molecule type" value="Genomic_DNA"/>
</dbReference>
<keyword evidence="2" id="KW-0808">Transferase</keyword>
<evidence type="ECO:0000256" key="1">
    <source>
        <dbReference type="SAM" id="Coils"/>
    </source>
</evidence>
<organism evidence="2 3">
    <name type="scientific">Corynebacterium stationis</name>
    <dbReference type="NCBI Taxonomy" id="1705"/>
    <lineage>
        <taxon>Bacteria</taxon>
        <taxon>Bacillati</taxon>
        <taxon>Actinomycetota</taxon>
        <taxon>Actinomycetes</taxon>
        <taxon>Mycobacteriales</taxon>
        <taxon>Corynebacteriaceae</taxon>
        <taxon>Corynebacterium</taxon>
    </lineage>
</organism>
<comment type="caution">
    <text evidence="2">The sequence shown here is derived from an EMBL/GenBank/DDBJ whole genome shotgun (WGS) entry which is preliminary data.</text>
</comment>
<dbReference type="PANTHER" id="PTHR43799:SF1">
    <property type="entry name" value="ASPARTATE AMINOTRANSFERASE"/>
    <property type="match status" value="1"/>
</dbReference>
<dbReference type="SUPFAM" id="SSF53383">
    <property type="entry name" value="PLP-dependent transferases"/>
    <property type="match status" value="1"/>
</dbReference>
<feature type="coiled-coil region" evidence="1">
    <location>
        <begin position="1"/>
        <end position="28"/>
    </location>
</feature>
<dbReference type="STRING" id="1705.CA21670_00670"/>
<keyword evidence="2" id="KW-0032">Aminotransferase</keyword>